<protein>
    <submittedName>
        <fullName evidence="1">Uncharacterized protein</fullName>
    </submittedName>
</protein>
<gene>
    <name evidence="1" type="ORF">L6164_032724</name>
</gene>
<keyword evidence="2" id="KW-1185">Reference proteome</keyword>
<name>A0ACB9KPQ2_BAUVA</name>
<dbReference type="EMBL" id="CM039438">
    <property type="protein sequence ID" value="KAI4299247.1"/>
    <property type="molecule type" value="Genomic_DNA"/>
</dbReference>
<evidence type="ECO:0000313" key="1">
    <source>
        <dbReference type="EMBL" id="KAI4299247.1"/>
    </source>
</evidence>
<proteinExistence type="predicted"/>
<organism evidence="1 2">
    <name type="scientific">Bauhinia variegata</name>
    <name type="common">Purple orchid tree</name>
    <name type="synonym">Phanera variegata</name>
    <dbReference type="NCBI Taxonomy" id="167791"/>
    <lineage>
        <taxon>Eukaryota</taxon>
        <taxon>Viridiplantae</taxon>
        <taxon>Streptophyta</taxon>
        <taxon>Embryophyta</taxon>
        <taxon>Tracheophyta</taxon>
        <taxon>Spermatophyta</taxon>
        <taxon>Magnoliopsida</taxon>
        <taxon>eudicotyledons</taxon>
        <taxon>Gunneridae</taxon>
        <taxon>Pentapetalae</taxon>
        <taxon>rosids</taxon>
        <taxon>fabids</taxon>
        <taxon>Fabales</taxon>
        <taxon>Fabaceae</taxon>
        <taxon>Cercidoideae</taxon>
        <taxon>Cercideae</taxon>
        <taxon>Bauhiniinae</taxon>
        <taxon>Bauhinia</taxon>
    </lineage>
</organism>
<sequence>MMLSLYRALHRKFSTSIESTATIRSVSKDLYKERNLKRVVEKFKKASEVERFRTKMDIYENTVRRLASAKRFQWIEEILEDQKKYKDISKEGFSARLITLYGKAGMFANAQKLFDEMPERECQRTVLSLNALLAAYLHSKKFDVVDSLFNELSSKLSIEPDVVSYNTVIKAFCEMGALDSAMSMLEEMEKKGVNPNLITFNTLLDGLYGKGHFSDGEKVWSLMEKKNVTPNIRSYNSKLEGLASEKKTTEAVELFEKMKKEGVKPDVFSINSLIKGFVNDGNLDEAKRWYSEIAKTDSDPNKTTFMTILPFLCEKDDLKTAFGMCKDIFNINCLVDEALLQLVVDAMVKKSMISQAEKIVQLAKSNRYCKYNLTLPSDK</sequence>
<accession>A0ACB9KPQ2</accession>
<dbReference type="Proteomes" id="UP000828941">
    <property type="component" value="Chromosome 13"/>
</dbReference>
<evidence type="ECO:0000313" key="2">
    <source>
        <dbReference type="Proteomes" id="UP000828941"/>
    </source>
</evidence>
<comment type="caution">
    <text evidence="1">The sequence shown here is derived from an EMBL/GenBank/DDBJ whole genome shotgun (WGS) entry which is preliminary data.</text>
</comment>
<reference evidence="1 2" key="1">
    <citation type="journal article" date="2022" name="DNA Res.">
        <title>Chromosomal-level genome assembly of the orchid tree Bauhinia variegata (Leguminosae; Cercidoideae) supports the allotetraploid origin hypothesis of Bauhinia.</title>
        <authorList>
            <person name="Zhong Y."/>
            <person name="Chen Y."/>
            <person name="Zheng D."/>
            <person name="Pang J."/>
            <person name="Liu Y."/>
            <person name="Luo S."/>
            <person name="Meng S."/>
            <person name="Qian L."/>
            <person name="Wei D."/>
            <person name="Dai S."/>
            <person name="Zhou R."/>
        </authorList>
    </citation>
    <scope>NUCLEOTIDE SEQUENCE [LARGE SCALE GENOMIC DNA]</scope>
    <source>
        <strain evidence="1">BV-YZ2020</strain>
    </source>
</reference>